<dbReference type="KEGG" id="ttu:TERTU_2400"/>
<dbReference type="RefSeq" id="WP_015820318.1">
    <property type="nucleotide sequence ID" value="NC_012997.1"/>
</dbReference>
<evidence type="ECO:0000313" key="6">
    <source>
        <dbReference type="Proteomes" id="UP000009080"/>
    </source>
</evidence>
<dbReference type="AlphaFoldDB" id="C5BKD5"/>
<dbReference type="PANTHER" id="PTHR36582:SF2">
    <property type="entry name" value="ANTITOXIN PARD"/>
    <property type="match status" value="1"/>
</dbReference>
<dbReference type="HOGENOM" id="CLU_144805_2_2_6"/>
<evidence type="ECO:0000256" key="1">
    <source>
        <dbReference type="ARBA" id="ARBA00008580"/>
    </source>
</evidence>
<name>C5BKD5_TERTT</name>
<dbReference type="NCBIfam" id="TIGR02606">
    <property type="entry name" value="antidote_CC2985"/>
    <property type="match status" value="1"/>
</dbReference>
<reference evidence="5 6" key="1">
    <citation type="journal article" date="2009" name="PLoS ONE">
        <title>The complete genome of Teredinibacter turnerae T7901: an intracellular endosymbiont of marine wood-boring bivalves (shipworms).</title>
        <authorList>
            <person name="Yang J.C."/>
            <person name="Madupu R."/>
            <person name="Durkin A.S."/>
            <person name="Ekborg N.A."/>
            <person name="Pedamallu C.S."/>
            <person name="Hostetler J.B."/>
            <person name="Radune D."/>
            <person name="Toms B.S."/>
            <person name="Henrissat B."/>
            <person name="Coutinho P.M."/>
            <person name="Schwarz S."/>
            <person name="Field L."/>
            <person name="Trindade-Silva A.E."/>
            <person name="Soares C.A.G."/>
            <person name="Elshahawi S."/>
            <person name="Hanora A."/>
            <person name="Schmidt E.W."/>
            <person name="Haygood M.G."/>
            <person name="Posfai J."/>
            <person name="Benner J."/>
            <person name="Madinger C."/>
            <person name="Nove J."/>
            <person name="Anton B."/>
            <person name="Chaudhary K."/>
            <person name="Foster J."/>
            <person name="Holman A."/>
            <person name="Kumar S."/>
            <person name="Lessard P.A."/>
            <person name="Luyten Y.A."/>
            <person name="Slatko B."/>
            <person name="Wood N."/>
            <person name="Wu B."/>
            <person name="Teplitski M."/>
            <person name="Mougous J.D."/>
            <person name="Ward N."/>
            <person name="Eisen J.A."/>
            <person name="Badger J.H."/>
            <person name="Distel D.L."/>
        </authorList>
    </citation>
    <scope>NUCLEOTIDE SEQUENCE [LARGE SCALE GENOMIC DNA]</scope>
    <source>
        <strain evidence="6">ATCC 39867 / T7901</strain>
    </source>
</reference>
<organism evidence="5 6">
    <name type="scientific">Teredinibacter turnerae (strain ATCC 39867 / T7901)</name>
    <dbReference type="NCBI Taxonomy" id="377629"/>
    <lineage>
        <taxon>Bacteria</taxon>
        <taxon>Pseudomonadati</taxon>
        <taxon>Pseudomonadota</taxon>
        <taxon>Gammaproteobacteria</taxon>
        <taxon>Cellvibrionales</taxon>
        <taxon>Cellvibrionaceae</taxon>
        <taxon>Teredinibacter</taxon>
    </lineage>
</organism>
<protein>
    <recommendedName>
        <fullName evidence="2">Antitoxin ParD</fullName>
    </recommendedName>
</protein>
<evidence type="ECO:0000256" key="4">
    <source>
        <dbReference type="ARBA" id="ARBA00037106"/>
    </source>
</evidence>
<keyword evidence="3" id="KW-1277">Toxin-antitoxin system</keyword>
<dbReference type="eggNOG" id="COG3609">
    <property type="taxonomic scope" value="Bacteria"/>
</dbReference>
<dbReference type="GO" id="GO:0006355">
    <property type="term" value="P:regulation of DNA-templated transcription"/>
    <property type="evidence" value="ECO:0007669"/>
    <property type="project" value="InterPro"/>
</dbReference>
<keyword evidence="6" id="KW-1185">Reference proteome</keyword>
<dbReference type="InterPro" id="IPR022789">
    <property type="entry name" value="ParD"/>
</dbReference>
<proteinExistence type="inferred from homology"/>
<comment type="similarity">
    <text evidence="1">Belongs to the ParD antitoxin family.</text>
</comment>
<dbReference type="PANTHER" id="PTHR36582">
    <property type="entry name" value="ANTITOXIN PARD"/>
    <property type="match status" value="1"/>
</dbReference>
<dbReference type="Gene3D" id="6.10.10.120">
    <property type="entry name" value="Antitoxin ParD1-like"/>
    <property type="match status" value="1"/>
</dbReference>
<dbReference type="InterPro" id="IPR038296">
    <property type="entry name" value="ParD_sf"/>
</dbReference>
<evidence type="ECO:0000313" key="5">
    <source>
        <dbReference type="EMBL" id="ACR14202.1"/>
    </source>
</evidence>
<dbReference type="Proteomes" id="UP000009080">
    <property type="component" value="Chromosome"/>
</dbReference>
<dbReference type="STRING" id="377629.TERTU_2400"/>
<gene>
    <name evidence="5" type="ordered locus">TERTU_2400</name>
</gene>
<evidence type="ECO:0000256" key="2">
    <source>
        <dbReference type="ARBA" id="ARBA00017940"/>
    </source>
</evidence>
<dbReference type="Pfam" id="PF03693">
    <property type="entry name" value="ParD_antitoxin"/>
    <property type="match status" value="1"/>
</dbReference>
<dbReference type="OrthoDB" id="9815501at2"/>
<evidence type="ECO:0000256" key="3">
    <source>
        <dbReference type="ARBA" id="ARBA00022649"/>
    </source>
</evidence>
<dbReference type="InterPro" id="IPR010985">
    <property type="entry name" value="Ribbon_hlx_hlx"/>
</dbReference>
<dbReference type="EMBL" id="CP001614">
    <property type="protein sequence ID" value="ACR14202.1"/>
    <property type="molecule type" value="Genomic_DNA"/>
</dbReference>
<comment type="function">
    <text evidence="4">Antitoxin component of a type II toxin-antitoxin (TA) system. Neutralizes the effect of toxin ParE.</text>
</comment>
<accession>C5BKD5</accession>
<dbReference type="SUPFAM" id="SSF47598">
    <property type="entry name" value="Ribbon-helix-helix"/>
    <property type="match status" value="1"/>
</dbReference>
<sequence>MADTITFRPTDEQGGFIEGLIKSGDFASQSEVIRAGIRLLQEQQASSKLAELRKLLQEGEDSPVVENWSADEFIERMKKKHDA</sequence>